<dbReference type="GeneID" id="24818460"/>
<dbReference type="SUPFAM" id="SSF52402">
    <property type="entry name" value="Adenine nucleotide alpha hydrolases-like"/>
    <property type="match status" value="1"/>
</dbReference>
<dbReference type="PANTHER" id="PTHR43169:SF2">
    <property type="entry name" value="NAD_GMP SYNTHASE DOMAIN-CONTAINING PROTEIN"/>
    <property type="match status" value="1"/>
</dbReference>
<organism evidence="1 2">
    <name type="scientific">Candidatus Methanoplasma termitum</name>
    <dbReference type="NCBI Taxonomy" id="1577791"/>
    <lineage>
        <taxon>Archaea</taxon>
        <taxon>Methanobacteriati</taxon>
        <taxon>Thermoplasmatota</taxon>
        <taxon>Thermoplasmata</taxon>
        <taxon>Methanomassiliicoccales</taxon>
        <taxon>Methanomassiliicoccaceae</taxon>
        <taxon>Candidatus Methanoplasma</taxon>
    </lineage>
</organism>
<dbReference type="GO" id="GO:0003922">
    <property type="term" value="F:GMP synthase (glutamine-hydrolyzing) activity"/>
    <property type="evidence" value="ECO:0007669"/>
    <property type="project" value="UniProtKB-EC"/>
</dbReference>
<dbReference type="PANTHER" id="PTHR43169">
    <property type="entry name" value="EXSB FAMILY PROTEIN"/>
    <property type="match status" value="1"/>
</dbReference>
<dbReference type="InterPro" id="IPR014729">
    <property type="entry name" value="Rossmann-like_a/b/a_fold"/>
</dbReference>
<dbReference type="NCBIfam" id="TIGR00268">
    <property type="entry name" value="ATP-dependent sacrificial sulfur transferase LarE"/>
    <property type="match status" value="1"/>
</dbReference>
<dbReference type="InterPro" id="IPR005232">
    <property type="entry name" value="LarE"/>
</dbReference>
<dbReference type="RefSeq" id="WP_048112379.1">
    <property type="nucleotide sequence ID" value="NZ_CP010070.1"/>
</dbReference>
<keyword evidence="2" id="KW-1185">Reference proteome</keyword>
<dbReference type="Gene3D" id="3.40.50.620">
    <property type="entry name" value="HUPs"/>
    <property type="match status" value="1"/>
</dbReference>
<reference evidence="1 2" key="1">
    <citation type="journal article" date="2014" name="Appl. Environ. Microbiol.">
        <title>Comparative Genome Analysis of 'Candidatus Methanoplasma termitum' Indicates a New Mode of Energy Metabolism in the Seventh Order of Methanogens.</title>
        <authorList>
            <person name="Lang K."/>
            <person name="Schuldes J."/>
            <person name="Klingl A."/>
            <person name="Poehlein A."/>
            <person name="Daniel R."/>
            <person name="Brune A."/>
        </authorList>
    </citation>
    <scope>NUCLEOTIDE SEQUENCE [LARGE SCALE GENOMIC DNA]</scope>
    <source>
        <strain evidence="2">Mpt1</strain>
    </source>
</reference>
<dbReference type="InterPro" id="IPR052188">
    <property type="entry name" value="Ni-pincer_cofactor_biosynth"/>
</dbReference>
<gene>
    <name evidence="1" type="primary">guaAB1</name>
    <name evidence="1" type="ORF">Mpt1_c07910</name>
</gene>
<evidence type="ECO:0000313" key="2">
    <source>
        <dbReference type="Proteomes" id="UP000030787"/>
    </source>
</evidence>
<proteinExistence type="predicted"/>
<dbReference type="CDD" id="cd01990">
    <property type="entry name" value="LarE-like"/>
    <property type="match status" value="1"/>
</dbReference>
<keyword evidence="1" id="KW-0436">Ligase</keyword>
<dbReference type="EMBL" id="CP010070">
    <property type="protein sequence ID" value="AIZ56673.1"/>
    <property type="molecule type" value="Genomic_DNA"/>
</dbReference>
<evidence type="ECO:0000313" key="1">
    <source>
        <dbReference type="EMBL" id="AIZ56673.1"/>
    </source>
</evidence>
<accession>A0A0A7LCG4</accession>
<dbReference type="EC" id="6.3.5.2" evidence="1"/>
<dbReference type="Proteomes" id="UP000030787">
    <property type="component" value="Chromosome"/>
</dbReference>
<dbReference type="STRING" id="1577791.Mpt1_c07910"/>
<dbReference type="AlphaFoldDB" id="A0A0A7LCG4"/>
<dbReference type="GO" id="GO:0016783">
    <property type="term" value="F:sulfurtransferase activity"/>
    <property type="evidence" value="ECO:0007669"/>
    <property type="project" value="InterPro"/>
</dbReference>
<dbReference type="PIRSF" id="PIRSF006661">
    <property type="entry name" value="PP-lp_UCP006661"/>
    <property type="match status" value="1"/>
</dbReference>
<dbReference type="HOGENOM" id="CLU_061181_2_0_2"/>
<sequence length="268" mass="30181">MTAAEEKYRRLKTSLKEMGSAAVAFSGGVDSTFLLKVAHDVLGDNVIAVTAHSYSFPKRESEECSAFCKKENITHITCDTEELDIEGFSENPVNRCYLCKREIFTKILAVAKEYDTANVLDGSNADDVGDYRPGRQAVAELGVRSPLCDVGLNKQEIRELSKGLGLPTWNKQPFACLYTRFPYGTKIDKQRLEMVDRAEQFLIEMGFSQVRVRYHSDLARIETDAEGFKLMSVEANRRKIHAKFKDIGFTYVSLDVLGYRTGSMNENL</sequence>
<dbReference type="OrthoDB" id="53313at2157"/>
<dbReference type="KEGG" id="mear:Mpt1_c07910"/>
<protein>
    <submittedName>
        <fullName evidence="1">GuaAB1 protein</fullName>
        <ecNumber evidence="1">6.3.5.2</ecNumber>
    </submittedName>
</protein>
<name>A0A0A7LCG4_9ARCH</name>